<feature type="compositionally biased region" description="Basic and acidic residues" evidence="1">
    <location>
        <begin position="201"/>
        <end position="216"/>
    </location>
</feature>
<organism evidence="2 3">
    <name type="scientific">Mugilogobius chulae</name>
    <name type="common">yellowstripe goby</name>
    <dbReference type="NCBI Taxonomy" id="88201"/>
    <lineage>
        <taxon>Eukaryota</taxon>
        <taxon>Metazoa</taxon>
        <taxon>Chordata</taxon>
        <taxon>Craniata</taxon>
        <taxon>Vertebrata</taxon>
        <taxon>Euteleostomi</taxon>
        <taxon>Actinopterygii</taxon>
        <taxon>Neopterygii</taxon>
        <taxon>Teleostei</taxon>
        <taxon>Neoteleostei</taxon>
        <taxon>Acanthomorphata</taxon>
        <taxon>Gobiaria</taxon>
        <taxon>Gobiiformes</taxon>
        <taxon>Gobioidei</taxon>
        <taxon>Gobiidae</taxon>
        <taxon>Gobionellinae</taxon>
        <taxon>Mugilogobius</taxon>
    </lineage>
</organism>
<sequence>MGTREERTKAVSGNFDPLEFANFMHQWCMSVKGAQSTQEGTGAERTTEEQTRAEKTKEERSREERTTEERSRAERTTEERTRAERTKEERTTEERTRAERTTEERTREERTTEERNRAERTTENKPEQRELKKREHRREPGQREPQKNKPEQRKLKREIQRRENQSRENHRRKIQSRENTEEKLQKRKLQKRKPQKRKLQKREPQKREPQKGEPGQRTHVQRARPGGQRPLWIIHVLDCTELLPGAARLHRANIPALKTDDYIGKSIILVTDASGLPLGFDVLPQDWYLHLAGGGFRTSPKIIDTIVTLLHRCTEAPMSGGPPRRPDTIHTTDRFLHRLMDTALKARHSEDSRWSLPASHWAPFDPNLNQKWARGLSLRWPPVYYCNTCKTKSFPDS</sequence>
<evidence type="ECO:0000256" key="1">
    <source>
        <dbReference type="SAM" id="MobiDB-lite"/>
    </source>
</evidence>
<protein>
    <submittedName>
        <fullName evidence="2">Uncharacterized protein</fullName>
    </submittedName>
</protein>
<feature type="compositionally biased region" description="Basic and acidic residues" evidence="1">
    <location>
        <begin position="45"/>
        <end position="168"/>
    </location>
</feature>
<dbReference type="AlphaFoldDB" id="A0AAW0P7Y6"/>
<dbReference type="EMBL" id="JBBPFD010000010">
    <property type="protein sequence ID" value="KAK7910235.1"/>
    <property type="molecule type" value="Genomic_DNA"/>
</dbReference>
<feature type="compositionally biased region" description="Basic and acidic residues" evidence="1">
    <location>
        <begin position="175"/>
        <end position="184"/>
    </location>
</feature>
<reference evidence="3" key="1">
    <citation type="submission" date="2024-04" db="EMBL/GenBank/DDBJ databases">
        <title>Salinicola lusitanus LLJ914,a marine bacterium isolated from the Okinawa Trough.</title>
        <authorList>
            <person name="Li J."/>
        </authorList>
    </citation>
    <scope>NUCLEOTIDE SEQUENCE [LARGE SCALE GENOMIC DNA]</scope>
</reference>
<gene>
    <name evidence="2" type="ORF">WMY93_014919</name>
</gene>
<feature type="region of interest" description="Disordered" evidence="1">
    <location>
        <begin position="33"/>
        <end position="226"/>
    </location>
</feature>
<feature type="compositionally biased region" description="Basic residues" evidence="1">
    <location>
        <begin position="185"/>
        <end position="200"/>
    </location>
</feature>
<comment type="caution">
    <text evidence="2">The sequence shown here is derived from an EMBL/GenBank/DDBJ whole genome shotgun (WGS) entry which is preliminary data.</text>
</comment>
<evidence type="ECO:0000313" key="3">
    <source>
        <dbReference type="Proteomes" id="UP001460270"/>
    </source>
</evidence>
<keyword evidence="3" id="KW-1185">Reference proteome</keyword>
<name>A0AAW0P7Y6_9GOBI</name>
<evidence type="ECO:0000313" key="2">
    <source>
        <dbReference type="EMBL" id="KAK7910235.1"/>
    </source>
</evidence>
<accession>A0AAW0P7Y6</accession>
<dbReference type="Proteomes" id="UP001460270">
    <property type="component" value="Unassembled WGS sequence"/>
</dbReference>
<proteinExistence type="predicted"/>